<reference evidence="1" key="1">
    <citation type="submission" date="2018-05" db="EMBL/GenBank/DDBJ databases">
        <authorList>
            <person name="Lanie J.A."/>
            <person name="Ng W.-L."/>
            <person name="Kazmierczak K.M."/>
            <person name="Andrzejewski T.M."/>
            <person name="Davidsen T.M."/>
            <person name="Wayne K.J."/>
            <person name="Tettelin H."/>
            <person name="Glass J.I."/>
            <person name="Rusch D."/>
            <person name="Podicherti R."/>
            <person name="Tsui H.-C.T."/>
            <person name="Winkler M.E."/>
        </authorList>
    </citation>
    <scope>NUCLEOTIDE SEQUENCE</scope>
</reference>
<accession>A0A382P3P6</accession>
<proteinExistence type="predicted"/>
<name>A0A382P3P6_9ZZZZ</name>
<sequence length="174" mass="20451">MNLDCHTEQGKTFINKQKETGTLIESRFNVNVEHVKYDAEKFDAYIYKNNKLIGVCEIKTRPYFNRKRKTPCTLGLLKREGYLITAEKLDILQEQSIKHGVTSYIFVNLPLDGKILCFKICNPKGEFLFNFKKKETLTRYSCNDYKGDTVRLNAFLPIMKNENFTYFNFQNETL</sequence>
<gene>
    <name evidence="1" type="ORF">METZ01_LOCUS319406</name>
</gene>
<evidence type="ECO:0000313" key="1">
    <source>
        <dbReference type="EMBL" id="SVC66552.1"/>
    </source>
</evidence>
<protein>
    <submittedName>
        <fullName evidence="1">Uncharacterized protein</fullName>
    </submittedName>
</protein>
<dbReference type="AlphaFoldDB" id="A0A382P3P6"/>
<dbReference type="EMBL" id="UINC01103847">
    <property type="protein sequence ID" value="SVC66552.1"/>
    <property type="molecule type" value="Genomic_DNA"/>
</dbReference>
<organism evidence="1">
    <name type="scientific">marine metagenome</name>
    <dbReference type="NCBI Taxonomy" id="408172"/>
    <lineage>
        <taxon>unclassified sequences</taxon>
        <taxon>metagenomes</taxon>
        <taxon>ecological metagenomes</taxon>
    </lineage>
</organism>